<dbReference type="EMBL" id="SUQX01000006">
    <property type="protein sequence ID" value="TJX06023.1"/>
    <property type="molecule type" value="Genomic_DNA"/>
</dbReference>
<evidence type="ECO:0000313" key="1">
    <source>
        <dbReference type="EMBL" id="TJX06023.1"/>
    </source>
</evidence>
<dbReference type="Proteomes" id="UP000307092">
    <property type="component" value="Unassembled WGS sequence"/>
</dbReference>
<comment type="caution">
    <text evidence="1">The sequence shown here is derived from an EMBL/GenBank/DDBJ whole genome shotgun (WGS) entry which is preliminary data.</text>
</comment>
<reference evidence="1 2" key="1">
    <citation type="submission" date="2019-04" db="EMBL/GenBank/DDBJ databases">
        <title>The CDC panel for molecular diagnostics of ciprofloxacin resistance and its use for research and clinical development.</title>
        <authorList>
            <person name="Liu H."/>
            <person name="Tang K."/>
            <person name="Pham C."/>
            <person name="Schmerer M."/>
        </authorList>
    </citation>
    <scope>NUCLEOTIDE SEQUENCE [LARGE SCALE GENOMIC DNA]</scope>
    <source>
        <strain evidence="1 2">LRRBGS_0742</strain>
    </source>
</reference>
<sequence length="48" mass="5500">MPRCGISEFSGYGGGFSFYWERFLQARRNFLKSIKTYANNCKILISAA</sequence>
<name>A0AAX2TR17_NEIGO</name>
<evidence type="ECO:0000313" key="2">
    <source>
        <dbReference type="Proteomes" id="UP000307092"/>
    </source>
</evidence>
<organism evidence="1 2">
    <name type="scientific">Neisseria gonorrhoeae</name>
    <dbReference type="NCBI Taxonomy" id="485"/>
    <lineage>
        <taxon>Bacteria</taxon>
        <taxon>Pseudomonadati</taxon>
        <taxon>Pseudomonadota</taxon>
        <taxon>Betaproteobacteria</taxon>
        <taxon>Neisseriales</taxon>
        <taxon>Neisseriaceae</taxon>
        <taxon>Neisseria</taxon>
    </lineage>
</organism>
<protein>
    <submittedName>
        <fullName evidence="1">Uncharacterized protein</fullName>
    </submittedName>
</protein>
<accession>A0AAX2TR17</accession>
<dbReference type="AlphaFoldDB" id="A0AAX2TR17"/>
<proteinExistence type="predicted"/>
<gene>
    <name evidence="1" type="ORF">E8M63_04695</name>
</gene>